<dbReference type="Proteomes" id="UP000010478">
    <property type="component" value="Chromosome"/>
</dbReference>
<dbReference type="AlphaFoldDB" id="K9VRG0"/>
<dbReference type="InterPro" id="IPR036188">
    <property type="entry name" value="FAD/NAD-bd_sf"/>
</dbReference>
<evidence type="ECO:0000256" key="1">
    <source>
        <dbReference type="SAM" id="MobiDB-lite"/>
    </source>
</evidence>
<evidence type="ECO:0000313" key="3">
    <source>
        <dbReference type="Proteomes" id="UP000010478"/>
    </source>
</evidence>
<dbReference type="OrthoDB" id="501813at2"/>
<dbReference type="KEGG" id="oni:Osc7112_5860"/>
<feature type="region of interest" description="Disordered" evidence="1">
    <location>
        <begin position="44"/>
        <end position="65"/>
    </location>
</feature>
<dbReference type="eggNOG" id="COG2081">
    <property type="taxonomic scope" value="Bacteria"/>
</dbReference>
<keyword evidence="3" id="KW-1185">Reference proteome</keyword>
<sequence length="550" mass="60666">MLSTFKKLASIAIIFAAVKLLLNYPPFREIENYIANRDPASATLDAGTPQQKSSSPPPVTPKKSPEQKFDVVVYGDEVPGICAAIWAKKTLGAKGKVAIVRSNYGSAPLGGLLTRGGLAYIDLDKIPGWYRQPYAQCFTEFLDKANAPESCLDPKKADRALKQMLSAAGVKVISNSTLTPHVVNKKIEYAEVNGRNLTIKAHSFIDVTQDAELARKAGLSYYTGYESQNIKSKNETLAVSIVPTITGITMSEFRSIEDEILYNKPLVKKIKESIMKSKDPATAKFWMRNFWSTIYQPYTDGYDIRSVAIGAAYHIDRNLPFSQNKGFFFDKGNVCVYNKNVLSWNGFLFKYQVDQIMKMEANGRKPTPEMIKEMSYLQYWLQKKSGKDVRVFLPDEIYIRQTLNVRDVVDPLTGQEIIKGGTVPEKSIGSFSYDFDVRGGVKNLSARVPPLPVYNFGIESALASKVKNLAIVGRSSGYVGMAVSVGRIATVNIYQGQGVGVAAGLASKWGVPLNTITSAKTRANLEALTGKTTYLSGRDTSYGVDYKEVK</sequence>
<reference evidence="2 3" key="1">
    <citation type="submission" date="2012-05" db="EMBL/GenBank/DDBJ databases">
        <title>Finished chromosome of genome of Oscillatoria sp. PCC 7112.</title>
        <authorList>
            <consortium name="US DOE Joint Genome Institute"/>
            <person name="Gugger M."/>
            <person name="Coursin T."/>
            <person name="Rippka R."/>
            <person name="Tandeau De Marsac N."/>
            <person name="Huntemann M."/>
            <person name="Wei C.-L."/>
            <person name="Han J."/>
            <person name="Detter J.C."/>
            <person name="Han C."/>
            <person name="Tapia R."/>
            <person name="Davenport K."/>
            <person name="Daligault H."/>
            <person name="Erkkila T."/>
            <person name="Gu W."/>
            <person name="Munk A.C.C."/>
            <person name="Teshima H."/>
            <person name="Xu Y."/>
            <person name="Chain P."/>
            <person name="Chen A."/>
            <person name="Krypides N."/>
            <person name="Mavromatis K."/>
            <person name="Markowitz V."/>
            <person name="Szeto E."/>
            <person name="Ivanova N."/>
            <person name="Mikhailova N."/>
            <person name="Ovchinnikova G."/>
            <person name="Pagani I."/>
            <person name="Pati A."/>
            <person name="Goodwin L."/>
            <person name="Peters L."/>
            <person name="Pitluck S."/>
            <person name="Woyke T."/>
            <person name="Kerfeld C."/>
        </authorList>
    </citation>
    <scope>NUCLEOTIDE SEQUENCE [LARGE SCALE GENOMIC DNA]</scope>
    <source>
        <strain evidence="2 3">PCC 7112</strain>
    </source>
</reference>
<proteinExistence type="predicted"/>
<evidence type="ECO:0000313" key="2">
    <source>
        <dbReference type="EMBL" id="AFZ10067.1"/>
    </source>
</evidence>
<gene>
    <name evidence="2" type="ORF">Osc7112_5860</name>
</gene>
<dbReference type="SUPFAM" id="SSF51905">
    <property type="entry name" value="FAD/NAD(P)-binding domain"/>
    <property type="match status" value="1"/>
</dbReference>
<dbReference type="EMBL" id="CP003614">
    <property type="protein sequence ID" value="AFZ10067.1"/>
    <property type="molecule type" value="Genomic_DNA"/>
</dbReference>
<organism evidence="2 3">
    <name type="scientific">Phormidium nigroviride PCC 7112</name>
    <dbReference type="NCBI Taxonomy" id="179408"/>
    <lineage>
        <taxon>Bacteria</taxon>
        <taxon>Bacillati</taxon>
        <taxon>Cyanobacteriota</taxon>
        <taxon>Cyanophyceae</taxon>
        <taxon>Oscillatoriophycideae</taxon>
        <taxon>Oscillatoriales</taxon>
        <taxon>Oscillatoriaceae</taxon>
        <taxon>Phormidium</taxon>
    </lineage>
</organism>
<protein>
    <recommendedName>
        <fullName evidence="4">FAD dependent oxidoreductase</fullName>
    </recommendedName>
</protein>
<dbReference type="STRING" id="179408.Osc7112_5860"/>
<dbReference type="RefSeq" id="WP_015179268.1">
    <property type="nucleotide sequence ID" value="NC_019729.1"/>
</dbReference>
<dbReference type="Pfam" id="PF12831">
    <property type="entry name" value="FAD_oxidored"/>
    <property type="match status" value="1"/>
</dbReference>
<accession>K9VRG0</accession>
<dbReference type="HOGENOM" id="CLU_022810_0_0_3"/>
<name>K9VRG0_9CYAN</name>
<evidence type="ECO:0008006" key="4">
    <source>
        <dbReference type="Google" id="ProtNLM"/>
    </source>
</evidence>